<evidence type="ECO:0000259" key="7">
    <source>
        <dbReference type="Pfam" id="PF03404"/>
    </source>
</evidence>
<evidence type="ECO:0000256" key="5">
    <source>
        <dbReference type="SAM" id="MobiDB-lite"/>
    </source>
</evidence>
<comment type="caution">
    <text evidence="8">The sequence shown here is derived from an EMBL/GenBank/DDBJ whole genome shotgun (WGS) entry which is preliminary data.</text>
</comment>
<evidence type="ECO:0000256" key="4">
    <source>
        <dbReference type="ARBA" id="ARBA00023002"/>
    </source>
</evidence>
<dbReference type="GO" id="GO:0043546">
    <property type="term" value="F:molybdopterin cofactor binding"/>
    <property type="evidence" value="ECO:0007669"/>
    <property type="project" value="TreeGrafter"/>
</dbReference>
<accession>A0A151AJR1</accession>
<keyword evidence="9" id="KW-1185">Reference proteome</keyword>
<sequence length="434" mass="47650">MPRERRPGDEPPLDEEFPSLRVLSASPENAEVASRTALDGLLTSVGTHYIRNHYPTPETEAEGWTISLTGLLDGSGETGPNADGPVVEMDELREDYPTESVVHTMECSGNGRAFFEPDAEGHQWTDGAVSTAVWTGTPVQALLDEYDAPAEGWVAVMGGDAPEGEEVFCRSLPMGKVRVDCVLAYEMNGRPLPADHGHPVRLLVPGWFGNNSVKWVDRIHVADSMPTGEKWEGYTKYQQLEYRLRFDDDEDPEELATVETADTYEQMMADEPRHAYFFDQLPKSLITAPADGATLSADETVEIRGLAWAGETPVERVELSMGVRKSRALSSQSEASNASDDGGETWSDADLGEPALGRYAWRRFRAEWNPEPGEYRLLARATDAKGRVQPARIAEPDPEQTGIAGDAYPWNTQGYGNNAHRPLGVSVTVGLDEI</sequence>
<dbReference type="Pfam" id="PF00174">
    <property type="entry name" value="Oxidored_molyb"/>
    <property type="match status" value="1"/>
</dbReference>
<dbReference type="CDD" id="cd02110">
    <property type="entry name" value="SO_family_Moco_dimer"/>
    <property type="match status" value="1"/>
</dbReference>
<protein>
    <submittedName>
        <fullName evidence="8">Oxidoreductase molybdopterin binding domain protein</fullName>
    </submittedName>
</protein>
<dbReference type="Gene3D" id="3.90.420.10">
    <property type="entry name" value="Oxidoreductase, molybdopterin-binding domain"/>
    <property type="match status" value="1"/>
</dbReference>
<dbReference type="PATRIC" id="fig|1008153.3.peg.422"/>
<dbReference type="PRINTS" id="PR00407">
    <property type="entry name" value="EUMOPTERIN"/>
</dbReference>
<dbReference type="GO" id="GO:0030151">
    <property type="term" value="F:molybdenum ion binding"/>
    <property type="evidence" value="ECO:0007669"/>
    <property type="project" value="InterPro"/>
</dbReference>
<dbReference type="EMBL" id="LTAZ01000001">
    <property type="protein sequence ID" value="KYH27750.1"/>
    <property type="molecule type" value="Genomic_DNA"/>
</dbReference>
<keyword evidence="2" id="KW-0500">Molybdenum</keyword>
<dbReference type="SUPFAM" id="SSF81296">
    <property type="entry name" value="E set domains"/>
    <property type="match status" value="1"/>
</dbReference>
<dbReference type="AlphaFoldDB" id="A0A151AJR1"/>
<dbReference type="PANTHER" id="PTHR19372:SF7">
    <property type="entry name" value="SULFITE OXIDASE, MITOCHONDRIAL"/>
    <property type="match status" value="1"/>
</dbReference>
<proteinExistence type="predicted"/>
<dbReference type="GO" id="GO:0006790">
    <property type="term" value="P:sulfur compound metabolic process"/>
    <property type="evidence" value="ECO:0007669"/>
    <property type="project" value="TreeGrafter"/>
</dbReference>
<keyword evidence="4" id="KW-0560">Oxidoreductase</keyword>
<dbReference type="PANTHER" id="PTHR19372">
    <property type="entry name" value="SULFITE REDUCTASE"/>
    <property type="match status" value="1"/>
</dbReference>
<reference evidence="8 9" key="1">
    <citation type="submission" date="2016-02" db="EMBL/GenBank/DDBJ databases">
        <title>Genome sequence of Halalkalicoccus paucihalophilus DSM 24557.</title>
        <authorList>
            <person name="Poehlein A."/>
            <person name="Daniel R."/>
        </authorList>
    </citation>
    <scope>NUCLEOTIDE SEQUENCE [LARGE SCALE GENOMIC DNA]</scope>
    <source>
        <strain evidence="8 9">DSM 24557</strain>
    </source>
</reference>
<dbReference type="GO" id="GO:0020037">
    <property type="term" value="F:heme binding"/>
    <property type="evidence" value="ECO:0007669"/>
    <property type="project" value="TreeGrafter"/>
</dbReference>
<dbReference type="SUPFAM" id="SSF56524">
    <property type="entry name" value="Oxidoreductase molybdopterin-binding domain"/>
    <property type="match status" value="1"/>
</dbReference>
<feature type="region of interest" description="Disordered" evidence="5">
    <location>
        <begin position="325"/>
        <end position="350"/>
    </location>
</feature>
<evidence type="ECO:0000256" key="2">
    <source>
        <dbReference type="ARBA" id="ARBA00022505"/>
    </source>
</evidence>
<dbReference type="InterPro" id="IPR000572">
    <property type="entry name" value="OxRdtase_Mopterin-bd_dom"/>
</dbReference>
<dbReference type="InterPro" id="IPR005066">
    <property type="entry name" value="MoCF_OxRdtse_dimer"/>
</dbReference>
<comment type="cofactor">
    <cofactor evidence="1">
        <name>Mo-molybdopterin</name>
        <dbReference type="ChEBI" id="CHEBI:71302"/>
    </cofactor>
</comment>
<feature type="domain" description="Oxidoreductase molybdopterin-binding" evidence="6">
    <location>
        <begin position="53"/>
        <end position="226"/>
    </location>
</feature>
<dbReference type="InterPro" id="IPR014756">
    <property type="entry name" value="Ig_E-set"/>
</dbReference>
<evidence type="ECO:0000256" key="1">
    <source>
        <dbReference type="ARBA" id="ARBA00001924"/>
    </source>
</evidence>
<dbReference type="Pfam" id="PF03404">
    <property type="entry name" value="Mo-co_dimer"/>
    <property type="match status" value="1"/>
</dbReference>
<evidence type="ECO:0000313" key="8">
    <source>
        <dbReference type="EMBL" id="KYH27750.1"/>
    </source>
</evidence>
<feature type="compositionally biased region" description="Polar residues" evidence="5">
    <location>
        <begin position="328"/>
        <end position="339"/>
    </location>
</feature>
<dbReference type="GO" id="GO:0008482">
    <property type="term" value="F:sulfite oxidase activity"/>
    <property type="evidence" value="ECO:0007669"/>
    <property type="project" value="TreeGrafter"/>
</dbReference>
<dbReference type="InterPro" id="IPR036374">
    <property type="entry name" value="OxRdtase_Mopterin-bd_sf"/>
</dbReference>
<gene>
    <name evidence="8" type="ORF">HAPAU_04180</name>
</gene>
<dbReference type="OrthoDB" id="9576at2157"/>
<dbReference type="Gene3D" id="2.60.40.650">
    <property type="match status" value="1"/>
</dbReference>
<evidence type="ECO:0000259" key="6">
    <source>
        <dbReference type="Pfam" id="PF00174"/>
    </source>
</evidence>
<dbReference type="InterPro" id="IPR008335">
    <property type="entry name" value="Mopterin_OxRdtase_euk"/>
</dbReference>
<feature type="domain" description="Moybdenum cofactor oxidoreductase dimerisation" evidence="7">
    <location>
        <begin position="283"/>
        <end position="392"/>
    </location>
</feature>
<evidence type="ECO:0000313" key="9">
    <source>
        <dbReference type="Proteomes" id="UP000075321"/>
    </source>
</evidence>
<dbReference type="RefSeq" id="WP_066378898.1">
    <property type="nucleotide sequence ID" value="NZ_LTAZ01000001.1"/>
</dbReference>
<name>A0A151AJR1_9EURY</name>
<evidence type="ECO:0000256" key="3">
    <source>
        <dbReference type="ARBA" id="ARBA00022723"/>
    </source>
</evidence>
<keyword evidence="3" id="KW-0479">Metal-binding</keyword>
<dbReference type="Proteomes" id="UP000075321">
    <property type="component" value="Unassembled WGS sequence"/>
</dbReference>
<organism evidence="8 9">
    <name type="scientific">Halalkalicoccus paucihalophilus</name>
    <dbReference type="NCBI Taxonomy" id="1008153"/>
    <lineage>
        <taxon>Archaea</taxon>
        <taxon>Methanobacteriati</taxon>
        <taxon>Methanobacteriota</taxon>
        <taxon>Stenosarchaea group</taxon>
        <taxon>Halobacteria</taxon>
        <taxon>Halobacteriales</taxon>
        <taxon>Halococcaceae</taxon>
        <taxon>Halalkalicoccus</taxon>
    </lineage>
</organism>